<dbReference type="RefSeq" id="WP_053946421.1">
    <property type="nucleotide sequence ID" value="NZ_CP012622.1"/>
</dbReference>
<protein>
    <recommendedName>
        <fullName evidence="5">Lipoprotein</fullName>
    </recommendedName>
</protein>
<dbReference type="STRING" id="362837.SCANT_v1c07630"/>
<feature type="region of interest" description="Disordered" evidence="1">
    <location>
        <begin position="507"/>
        <end position="552"/>
    </location>
</feature>
<dbReference type="InterPro" id="IPR017853">
    <property type="entry name" value="GH"/>
</dbReference>
<keyword evidence="2" id="KW-0732">Signal</keyword>
<evidence type="ECO:0000256" key="1">
    <source>
        <dbReference type="SAM" id="MobiDB-lite"/>
    </source>
</evidence>
<dbReference type="PATRIC" id="fig|362837.3.peg.779"/>
<dbReference type="KEGG" id="scj:SCANT_v1c07630"/>
<proteinExistence type="predicted"/>
<organism evidence="3 4">
    <name type="scientific">Spiroplasma cantharicola</name>
    <dbReference type="NCBI Taxonomy" id="362837"/>
    <lineage>
        <taxon>Bacteria</taxon>
        <taxon>Bacillati</taxon>
        <taxon>Mycoplasmatota</taxon>
        <taxon>Mollicutes</taxon>
        <taxon>Entomoplasmatales</taxon>
        <taxon>Spiroplasmataceae</taxon>
        <taxon>Spiroplasma</taxon>
    </lineage>
</organism>
<feature type="compositionally biased region" description="Basic and acidic residues" evidence="1">
    <location>
        <begin position="537"/>
        <end position="552"/>
    </location>
</feature>
<dbReference type="Gene3D" id="3.20.20.80">
    <property type="entry name" value="Glycosidases"/>
    <property type="match status" value="1"/>
</dbReference>
<dbReference type="OrthoDB" id="388382at2"/>
<reference evidence="3 4" key="1">
    <citation type="journal article" date="2015" name="Genome Announc.">
        <title>Complete Genome Sequence of Spiroplasma cantharicola CC-1T (DSM 21588), a Bacterium Isolated from Soldier Beetle (Cantharis carolinus).</title>
        <authorList>
            <person name="Lo W.S."/>
            <person name="Liu P.Y."/>
            <person name="Kuo C.H."/>
        </authorList>
    </citation>
    <scope>NUCLEOTIDE SEQUENCE [LARGE SCALE GENOMIC DNA]</scope>
    <source>
        <strain evidence="3 4">CC-1</strain>
    </source>
</reference>
<dbReference type="PROSITE" id="PS51257">
    <property type="entry name" value="PROKAR_LIPOPROTEIN"/>
    <property type="match status" value="1"/>
</dbReference>
<gene>
    <name evidence="3" type="ORF">SCANT_v1c07630</name>
</gene>
<accession>A0A0M5KCH0</accession>
<sequence length="552" mass="63061">MKKLLAALASVSFLVSTTATTVVACSFSLKDIESFKYNFDLGEMAEVNQKEIIKAIAKINNITVDSKKDIERIANFQFDVNSIKEERNLSYPSNFNLTRQTENESKIKNYVATIRTSEYSRIAKGTAEIHFKASEEAIRKARNPIQQSQSTLMGYWWNWGNVIGKEQLGWREPQIKAVIESEKNPYDIINISSLYTKEGEGDINSLNINDFTTEPETADRGVYDIDNSQYLIDRKQKKENQSLENETKIIANWGGATADRMIWKWKQKDQLRDRIYFLVDTYGLDGISLAIAGKTLYNRESQATISQVIKEIMVIYWLNNKDFYLSLSTKIQWLFKDGVSTNKPTSIPFIEDLNGWYENIDLLMYNAYRDINFVTAKEDISIEYNGNTTFIKKGEKIKSTYGIGKEEDPAYFYGTLKNLIDKKWNDQAEVYYLGDKPVKIGVASTYSSSASGFKIKDEEDPENGESNWSAALVKLAKDKNELGESITRNLLGFSFFGINIDQILSNPSSKEPLPEDESGNIGPKNPKKWNNGINLKKFIENSEKDRNNKTRF</sequence>
<evidence type="ECO:0000313" key="3">
    <source>
        <dbReference type="EMBL" id="ALD66669.1"/>
    </source>
</evidence>
<dbReference type="Proteomes" id="UP000063919">
    <property type="component" value="Chromosome"/>
</dbReference>
<evidence type="ECO:0008006" key="5">
    <source>
        <dbReference type="Google" id="ProtNLM"/>
    </source>
</evidence>
<feature type="chain" id="PRO_5005804368" description="Lipoprotein" evidence="2">
    <location>
        <begin position="25"/>
        <end position="552"/>
    </location>
</feature>
<evidence type="ECO:0000256" key="2">
    <source>
        <dbReference type="SAM" id="SignalP"/>
    </source>
</evidence>
<feature type="signal peptide" evidence="2">
    <location>
        <begin position="1"/>
        <end position="24"/>
    </location>
</feature>
<keyword evidence="4" id="KW-1185">Reference proteome</keyword>
<name>A0A0M5KCH0_9MOLU</name>
<dbReference type="AlphaFoldDB" id="A0A0M5KCH0"/>
<dbReference type="EMBL" id="CP012622">
    <property type="protein sequence ID" value="ALD66669.1"/>
    <property type="molecule type" value="Genomic_DNA"/>
</dbReference>
<evidence type="ECO:0000313" key="4">
    <source>
        <dbReference type="Proteomes" id="UP000063919"/>
    </source>
</evidence>
<dbReference type="SUPFAM" id="SSF51445">
    <property type="entry name" value="(Trans)glycosidases"/>
    <property type="match status" value="1"/>
</dbReference>